<organism evidence="3 4">
    <name type="scientific">Thiomicrorhabdus immobilis</name>
    <dbReference type="NCBI Taxonomy" id="2791037"/>
    <lineage>
        <taxon>Bacteria</taxon>
        <taxon>Pseudomonadati</taxon>
        <taxon>Pseudomonadota</taxon>
        <taxon>Gammaproteobacteria</taxon>
        <taxon>Thiotrichales</taxon>
        <taxon>Piscirickettsiaceae</taxon>
        <taxon>Thiomicrorhabdus</taxon>
    </lineage>
</organism>
<evidence type="ECO:0000256" key="2">
    <source>
        <dbReference type="SAM" id="SignalP"/>
    </source>
</evidence>
<accession>A0ABN6D0K7</accession>
<dbReference type="Proteomes" id="UP001054820">
    <property type="component" value="Chromosome"/>
</dbReference>
<dbReference type="EMBL" id="AP024202">
    <property type="protein sequence ID" value="BCN94454.1"/>
    <property type="molecule type" value="Genomic_DNA"/>
</dbReference>
<gene>
    <name evidence="3" type="ORF">THMIRHAM_22390</name>
</gene>
<feature type="region of interest" description="Disordered" evidence="1">
    <location>
        <begin position="39"/>
        <end position="103"/>
    </location>
</feature>
<evidence type="ECO:0008006" key="5">
    <source>
        <dbReference type="Google" id="ProtNLM"/>
    </source>
</evidence>
<keyword evidence="4" id="KW-1185">Reference proteome</keyword>
<keyword evidence="2" id="KW-0732">Signal</keyword>
<evidence type="ECO:0000313" key="4">
    <source>
        <dbReference type="Proteomes" id="UP001054820"/>
    </source>
</evidence>
<proteinExistence type="predicted"/>
<evidence type="ECO:0000313" key="3">
    <source>
        <dbReference type="EMBL" id="BCN94454.1"/>
    </source>
</evidence>
<sequence>MSKLLIQTLFTAAVMTLATPSFADEVEPIYGSQLMTQQERQEHRQAMQSAKTAEEREQIRQQNHEKMRLRAQEKGVTLPDEAPMNRGHINQNDRPGMGRMMKD</sequence>
<dbReference type="RefSeq" id="WP_237261911.1">
    <property type="nucleotide sequence ID" value="NZ_AP024202.1"/>
</dbReference>
<evidence type="ECO:0000256" key="1">
    <source>
        <dbReference type="SAM" id="MobiDB-lite"/>
    </source>
</evidence>
<feature type="compositionally biased region" description="Basic and acidic residues" evidence="1">
    <location>
        <begin position="52"/>
        <end position="73"/>
    </location>
</feature>
<feature type="signal peptide" evidence="2">
    <location>
        <begin position="1"/>
        <end position="23"/>
    </location>
</feature>
<protein>
    <recommendedName>
        <fullName evidence="5">DUF4148 domain-containing protein</fullName>
    </recommendedName>
</protein>
<feature type="chain" id="PRO_5045391796" description="DUF4148 domain-containing protein" evidence="2">
    <location>
        <begin position="24"/>
        <end position="103"/>
    </location>
</feature>
<reference evidence="3" key="1">
    <citation type="journal article" date="2022" name="Arch. Microbiol.">
        <title>Thiomicrorhabdus immobilis sp. nov., a mesophilic sulfur-oxidizing bacterium isolated from sediment of a brackish lake in northern Japan.</title>
        <authorList>
            <person name="Kojima H."/>
            <person name="Mochizuki J."/>
            <person name="Kanda M."/>
            <person name="Watanabe T."/>
            <person name="Fukui M."/>
        </authorList>
    </citation>
    <scope>NUCLEOTIDE SEQUENCE</scope>
    <source>
        <strain evidence="3">Am19</strain>
    </source>
</reference>
<name>A0ABN6D0K7_9GAMM</name>